<feature type="chain" id="PRO_5040167986" description="NADH:ubiquinone oxidoreductase intermediate-associated protein 30 domain-containing protein" evidence="1">
    <location>
        <begin position="23"/>
        <end position="220"/>
    </location>
</feature>
<proteinExistence type="predicted"/>
<name>A0A9N8HV20_9STRA</name>
<comment type="caution">
    <text evidence="3">The sequence shown here is derived from an EMBL/GenBank/DDBJ whole genome shotgun (WGS) entry which is preliminary data.</text>
</comment>
<dbReference type="AlphaFoldDB" id="A0A9N8HV20"/>
<sequence>MTILSQMFIAFLAAAMAIPANAGDILLESFDEPAHHWKQMNDPVMGGKSTGTFKIEDGVGIFDGEVVDVPFLHAPGFIKVQSRGRKPYADVSSCQALKLTLRSSVNYDGYRVSFGNAHPPNGKFFAYGYKAGLKVPHDAEEPRQFNEVEIRFNEFSDLWDDATGEQIKTCKEHAEYCPDEKTLKNMKTISIWAEGVAGKVHLEVKSISATGCSENVEQAY</sequence>
<dbReference type="InterPro" id="IPR013857">
    <property type="entry name" value="NADH-UbQ_OxRdtase-assoc_prot30"/>
</dbReference>
<feature type="domain" description="NADH:ubiquinone oxidoreductase intermediate-associated protein 30" evidence="2">
    <location>
        <begin position="33"/>
        <end position="157"/>
    </location>
</feature>
<keyword evidence="4" id="KW-1185">Reference proteome</keyword>
<dbReference type="Proteomes" id="UP001153069">
    <property type="component" value="Unassembled WGS sequence"/>
</dbReference>
<reference evidence="3" key="1">
    <citation type="submission" date="2020-06" db="EMBL/GenBank/DDBJ databases">
        <authorList>
            <consortium name="Plant Systems Biology data submission"/>
        </authorList>
    </citation>
    <scope>NUCLEOTIDE SEQUENCE</scope>
    <source>
        <strain evidence="3">D6</strain>
    </source>
</reference>
<evidence type="ECO:0000256" key="1">
    <source>
        <dbReference type="SAM" id="SignalP"/>
    </source>
</evidence>
<dbReference type="OrthoDB" id="43988at2759"/>
<organism evidence="3 4">
    <name type="scientific">Seminavis robusta</name>
    <dbReference type="NCBI Taxonomy" id="568900"/>
    <lineage>
        <taxon>Eukaryota</taxon>
        <taxon>Sar</taxon>
        <taxon>Stramenopiles</taxon>
        <taxon>Ochrophyta</taxon>
        <taxon>Bacillariophyta</taxon>
        <taxon>Bacillariophyceae</taxon>
        <taxon>Bacillariophycidae</taxon>
        <taxon>Naviculales</taxon>
        <taxon>Naviculaceae</taxon>
        <taxon>Seminavis</taxon>
    </lineage>
</organism>
<protein>
    <recommendedName>
        <fullName evidence="2">NADH:ubiquinone oxidoreductase intermediate-associated protein 30 domain-containing protein</fullName>
    </recommendedName>
</protein>
<evidence type="ECO:0000259" key="2">
    <source>
        <dbReference type="Pfam" id="PF08547"/>
    </source>
</evidence>
<dbReference type="EMBL" id="CAICTM010001451">
    <property type="protein sequence ID" value="CAB9523768.1"/>
    <property type="molecule type" value="Genomic_DNA"/>
</dbReference>
<dbReference type="Pfam" id="PF08547">
    <property type="entry name" value="CIA30"/>
    <property type="match status" value="1"/>
</dbReference>
<keyword evidence="1" id="KW-0732">Signal</keyword>
<dbReference type="SUPFAM" id="SSF49785">
    <property type="entry name" value="Galactose-binding domain-like"/>
    <property type="match status" value="1"/>
</dbReference>
<evidence type="ECO:0000313" key="3">
    <source>
        <dbReference type="EMBL" id="CAB9523768.1"/>
    </source>
</evidence>
<feature type="signal peptide" evidence="1">
    <location>
        <begin position="1"/>
        <end position="22"/>
    </location>
</feature>
<evidence type="ECO:0000313" key="4">
    <source>
        <dbReference type="Proteomes" id="UP001153069"/>
    </source>
</evidence>
<gene>
    <name evidence="3" type="ORF">SEMRO_1453_G274030.1</name>
</gene>
<accession>A0A9N8HV20</accession>
<dbReference type="InterPro" id="IPR008979">
    <property type="entry name" value="Galactose-bd-like_sf"/>
</dbReference>